<gene>
    <name evidence="2" type="ORF">PHYPSEUDO_003272</name>
</gene>
<protein>
    <submittedName>
        <fullName evidence="2">Uncharacterized protein</fullName>
    </submittedName>
</protein>
<feature type="coiled-coil region" evidence="1">
    <location>
        <begin position="21"/>
        <end position="95"/>
    </location>
</feature>
<sequence>MPPPSDVVSLLDENQRLRVRLKSCDVARRRAERQLAELQVRVHQAEIVAAQERRRKEAEWMAEYDSSVQALLKIVQHHEDETKQLEAEVKRLRAATAVVPPSITKMTRSAQTEAPRPVKVAPRRNSVHFAKEEEAVSGKEERPVVDAKTKASIARMQVRAAGWMVLF</sequence>
<organism evidence="2 3">
    <name type="scientific">Phytophthora pseudosyringae</name>
    <dbReference type="NCBI Taxonomy" id="221518"/>
    <lineage>
        <taxon>Eukaryota</taxon>
        <taxon>Sar</taxon>
        <taxon>Stramenopiles</taxon>
        <taxon>Oomycota</taxon>
        <taxon>Peronosporomycetes</taxon>
        <taxon>Peronosporales</taxon>
        <taxon>Peronosporaceae</taxon>
        <taxon>Phytophthora</taxon>
    </lineage>
</organism>
<keyword evidence="1" id="KW-0175">Coiled coil</keyword>
<evidence type="ECO:0000313" key="3">
    <source>
        <dbReference type="Proteomes" id="UP000694044"/>
    </source>
</evidence>
<dbReference type="AlphaFoldDB" id="A0A8T1VR45"/>
<comment type="caution">
    <text evidence="2">The sequence shown here is derived from an EMBL/GenBank/DDBJ whole genome shotgun (WGS) entry which is preliminary data.</text>
</comment>
<keyword evidence="3" id="KW-1185">Reference proteome</keyword>
<evidence type="ECO:0000313" key="2">
    <source>
        <dbReference type="EMBL" id="KAG7383852.1"/>
    </source>
</evidence>
<name>A0A8T1VR45_9STRA</name>
<proteinExistence type="predicted"/>
<dbReference type="OrthoDB" id="118001at2759"/>
<dbReference type="Proteomes" id="UP000694044">
    <property type="component" value="Unassembled WGS sequence"/>
</dbReference>
<dbReference type="EMBL" id="JAGDFM010000165">
    <property type="protein sequence ID" value="KAG7383852.1"/>
    <property type="molecule type" value="Genomic_DNA"/>
</dbReference>
<evidence type="ECO:0000256" key="1">
    <source>
        <dbReference type="SAM" id="Coils"/>
    </source>
</evidence>
<reference evidence="2" key="1">
    <citation type="submission" date="2021-02" db="EMBL/GenBank/DDBJ databases">
        <authorList>
            <person name="Palmer J.M."/>
        </authorList>
    </citation>
    <scope>NUCLEOTIDE SEQUENCE</scope>
    <source>
        <strain evidence="2">SCRP734</strain>
    </source>
</reference>
<accession>A0A8T1VR45</accession>